<organism evidence="1 2">
    <name type="scientific">Papaver atlanticum</name>
    <dbReference type="NCBI Taxonomy" id="357466"/>
    <lineage>
        <taxon>Eukaryota</taxon>
        <taxon>Viridiplantae</taxon>
        <taxon>Streptophyta</taxon>
        <taxon>Embryophyta</taxon>
        <taxon>Tracheophyta</taxon>
        <taxon>Spermatophyta</taxon>
        <taxon>Magnoliopsida</taxon>
        <taxon>Ranunculales</taxon>
        <taxon>Papaveraceae</taxon>
        <taxon>Papaveroideae</taxon>
        <taxon>Papaver</taxon>
    </lineage>
</organism>
<protein>
    <submittedName>
        <fullName evidence="1">Uncharacterized protein</fullName>
    </submittedName>
</protein>
<gene>
    <name evidence="1" type="ORF">MKW98_004142</name>
</gene>
<dbReference type="Proteomes" id="UP001202328">
    <property type="component" value="Unassembled WGS sequence"/>
</dbReference>
<keyword evidence="2" id="KW-1185">Reference proteome</keyword>
<comment type="caution">
    <text evidence="1">The sequence shown here is derived from an EMBL/GenBank/DDBJ whole genome shotgun (WGS) entry which is preliminary data.</text>
</comment>
<accession>A0AAD4T2D5</accession>
<reference evidence="1" key="1">
    <citation type="submission" date="2022-04" db="EMBL/GenBank/DDBJ databases">
        <title>A functionally conserved STORR gene fusion in Papaver species that diverged 16.8 million years ago.</title>
        <authorList>
            <person name="Catania T."/>
        </authorList>
    </citation>
    <scope>NUCLEOTIDE SEQUENCE</scope>
    <source>
        <strain evidence="1">S-188037</strain>
    </source>
</reference>
<evidence type="ECO:0000313" key="1">
    <source>
        <dbReference type="EMBL" id="KAI3929988.1"/>
    </source>
</evidence>
<evidence type="ECO:0000313" key="2">
    <source>
        <dbReference type="Proteomes" id="UP001202328"/>
    </source>
</evidence>
<dbReference type="AlphaFoldDB" id="A0AAD4T2D5"/>
<proteinExistence type="predicted"/>
<name>A0AAD4T2D5_9MAGN</name>
<dbReference type="EMBL" id="JAJJMB010007553">
    <property type="protein sequence ID" value="KAI3929988.1"/>
    <property type="molecule type" value="Genomic_DNA"/>
</dbReference>
<sequence>MMALGQKGQRRPNRYKQTPVQSKGVATLYVAAGRIANKDMAQDLLVDFMDSSCQRESLLELCILLLCHFCIVEFSL</sequence>